<feature type="compositionally biased region" description="Low complexity" evidence="1">
    <location>
        <begin position="22"/>
        <end position="36"/>
    </location>
</feature>
<accession>A0A2H4SRF9</accession>
<name>A0A2H4SRF9_CORMI</name>
<reference evidence="2 3" key="1">
    <citation type="journal article" date="2017" name="BMC Genomics">
        <title>Chromosome level assembly and secondary metabolite potential of the parasitic fungus Cordyceps militaris.</title>
        <authorList>
            <person name="Kramer G.J."/>
            <person name="Nodwell J.R."/>
        </authorList>
    </citation>
    <scope>NUCLEOTIDE SEQUENCE [LARGE SCALE GENOMIC DNA]</scope>
    <source>
        <strain evidence="2 3">ATCC 34164</strain>
    </source>
</reference>
<protein>
    <submittedName>
        <fullName evidence="2">Uncharacterized protein</fullName>
    </submittedName>
</protein>
<evidence type="ECO:0000256" key="1">
    <source>
        <dbReference type="SAM" id="MobiDB-lite"/>
    </source>
</evidence>
<dbReference type="EMBL" id="CP023326">
    <property type="protein sequence ID" value="ATY65694.1"/>
    <property type="molecule type" value="Genomic_DNA"/>
</dbReference>
<evidence type="ECO:0000313" key="3">
    <source>
        <dbReference type="Proteomes" id="UP000323067"/>
    </source>
</evidence>
<dbReference type="OrthoDB" id="5279705at2759"/>
<dbReference type="AlphaFoldDB" id="A0A2H4SRF9"/>
<dbReference type="VEuPathDB" id="FungiDB:A9K55_001611"/>
<feature type="region of interest" description="Disordered" evidence="1">
    <location>
        <begin position="13"/>
        <end position="85"/>
    </location>
</feature>
<organism evidence="2 3">
    <name type="scientific">Cordyceps militaris</name>
    <name type="common">Caterpillar fungus</name>
    <name type="synonym">Clavaria militaris</name>
    <dbReference type="NCBI Taxonomy" id="73501"/>
    <lineage>
        <taxon>Eukaryota</taxon>
        <taxon>Fungi</taxon>
        <taxon>Dikarya</taxon>
        <taxon>Ascomycota</taxon>
        <taxon>Pezizomycotina</taxon>
        <taxon>Sordariomycetes</taxon>
        <taxon>Hypocreomycetidae</taxon>
        <taxon>Hypocreales</taxon>
        <taxon>Cordycipitaceae</taxon>
        <taxon>Cordyceps</taxon>
    </lineage>
</organism>
<gene>
    <name evidence="2" type="ORF">A9K55_001611</name>
</gene>
<dbReference type="Proteomes" id="UP000323067">
    <property type="component" value="Chromosome iii"/>
</dbReference>
<sequence length="234" mass="26528">MLSFAPAPIFTANWDHHRPAVSSPLSSSPLRASSPLGTQDERADAFSLRQTQSSPIQPPRFKYAARATRPNPVLRRREDAQQQRRASYLRSVRDKAEDKAWQRRDIEGQFLKSNWIADMDRLSHDAPELSEADIEDASSFQPELLRLKDAQDADMDGGDDDMVDEYAEDAELEAMFASYQQQQQPLSPATRPISPSLSDDEYDDIFEELLSAKDIDQAMQTHQPTDPADQMDME</sequence>
<feature type="region of interest" description="Disordered" evidence="1">
    <location>
        <begin position="212"/>
        <end position="234"/>
    </location>
</feature>
<proteinExistence type="predicted"/>
<evidence type="ECO:0000313" key="2">
    <source>
        <dbReference type="EMBL" id="ATY65694.1"/>
    </source>
</evidence>
<feature type="compositionally biased region" description="Polar residues" evidence="1">
    <location>
        <begin position="179"/>
        <end position="197"/>
    </location>
</feature>
<feature type="region of interest" description="Disordered" evidence="1">
    <location>
        <begin position="179"/>
        <end position="199"/>
    </location>
</feature>
<dbReference type="VEuPathDB" id="FungiDB:CCM_00506"/>